<comment type="caution">
    <text evidence="6">The sequence shown here is derived from an EMBL/GenBank/DDBJ whole genome shotgun (WGS) entry which is preliminary data.</text>
</comment>
<dbReference type="InterPro" id="IPR002893">
    <property type="entry name" value="Znf_MYND"/>
</dbReference>
<evidence type="ECO:0000256" key="2">
    <source>
        <dbReference type="ARBA" id="ARBA00022771"/>
    </source>
</evidence>
<evidence type="ECO:0000259" key="5">
    <source>
        <dbReference type="PROSITE" id="PS50865"/>
    </source>
</evidence>
<evidence type="ECO:0000256" key="1">
    <source>
        <dbReference type="ARBA" id="ARBA00022723"/>
    </source>
</evidence>
<reference evidence="6 7" key="1">
    <citation type="submission" date="2022-09" db="EMBL/GenBank/DDBJ databases">
        <authorList>
            <person name="Palmer J.M."/>
        </authorList>
    </citation>
    <scope>NUCLEOTIDE SEQUENCE [LARGE SCALE GENOMIC DNA]</scope>
    <source>
        <strain evidence="6 7">DSM 7382</strain>
    </source>
</reference>
<evidence type="ECO:0000313" key="7">
    <source>
        <dbReference type="Proteomes" id="UP001385951"/>
    </source>
</evidence>
<dbReference type="PROSITE" id="PS50865">
    <property type="entry name" value="ZF_MYND_2"/>
    <property type="match status" value="1"/>
</dbReference>
<dbReference type="AlphaFoldDB" id="A0AAW0FVG5"/>
<dbReference type="SUPFAM" id="SSF144232">
    <property type="entry name" value="HIT/MYND zinc finger-like"/>
    <property type="match status" value="1"/>
</dbReference>
<protein>
    <recommendedName>
        <fullName evidence="5">MYND-type domain-containing protein</fullName>
    </recommendedName>
</protein>
<proteinExistence type="predicted"/>
<gene>
    <name evidence="6" type="ORF">QCA50_015422</name>
</gene>
<evidence type="ECO:0000313" key="6">
    <source>
        <dbReference type="EMBL" id="KAK7681331.1"/>
    </source>
</evidence>
<keyword evidence="2 4" id="KW-0863">Zinc-finger</keyword>
<accession>A0AAW0FVG5</accession>
<feature type="domain" description="MYND-type" evidence="5">
    <location>
        <begin position="233"/>
        <end position="271"/>
    </location>
</feature>
<dbReference type="Pfam" id="PF01753">
    <property type="entry name" value="zf-MYND"/>
    <property type="match status" value="1"/>
</dbReference>
<evidence type="ECO:0000256" key="3">
    <source>
        <dbReference type="ARBA" id="ARBA00022833"/>
    </source>
</evidence>
<dbReference type="Proteomes" id="UP001385951">
    <property type="component" value="Unassembled WGS sequence"/>
</dbReference>
<name>A0AAW0FVG5_9APHY</name>
<dbReference type="PROSITE" id="PS01360">
    <property type="entry name" value="ZF_MYND_1"/>
    <property type="match status" value="1"/>
</dbReference>
<dbReference type="Gene3D" id="6.10.140.2220">
    <property type="match status" value="1"/>
</dbReference>
<dbReference type="GO" id="GO:0008270">
    <property type="term" value="F:zinc ion binding"/>
    <property type="evidence" value="ECO:0007669"/>
    <property type="project" value="UniProtKB-KW"/>
</dbReference>
<dbReference type="EMBL" id="JASBNA010000041">
    <property type="protein sequence ID" value="KAK7681331.1"/>
    <property type="molecule type" value="Genomic_DNA"/>
</dbReference>
<keyword evidence="7" id="KW-1185">Reference proteome</keyword>
<sequence length="276" mass="31013">MSTAFQVFQQVPLAFFGNDQKKPLDLYVKCIRKILKDENLMQIPPPGTLPSIPAAPLEILAMSFDGLTSFFRDGSFNQENAPDGYKLINEFRPNSSKEFSRFTTPKEKLLLKALQIYAGFTLGLIAWEKKNRATTAKRYQETLELAATYPPWNNVDLQSKYLDRWAMNCVQQVKDNLAVIIRNDTINAQRAQQAHGSQDGNFRRDVVQARNTRVDAFGDISVDDTISIATDSCGSCGKREVKLSRCSKCKKVAYCGRDCQTADWKSHKAACHAPTS</sequence>
<evidence type="ECO:0000256" key="4">
    <source>
        <dbReference type="PROSITE-ProRule" id="PRU00134"/>
    </source>
</evidence>
<keyword evidence="3" id="KW-0862">Zinc</keyword>
<organism evidence="6 7">
    <name type="scientific">Cerrena zonata</name>
    <dbReference type="NCBI Taxonomy" id="2478898"/>
    <lineage>
        <taxon>Eukaryota</taxon>
        <taxon>Fungi</taxon>
        <taxon>Dikarya</taxon>
        <taxon>Basidiomycota</taxon>
        <taxon>Agaricomycotina</taxon>
        <taxon>Agaricomycetes</taxon>
        <taxon>Polyporales</taxon>
        <taxon>Cerrenaceae</taxon>
        <taxon>Cerrena</taxon>
    </lineage>
</organism>
<keyword evidence="1" id="KW-0479">Metal-binding</keyword>